<reference evidence="2" key="2">
    <citation type="journal article" date="2020" name="Nat. Commun.">
        <title>Large-scale genome sequencing of mycorrhizal fungi provides insights into the early evolution of symbiotic traits.</title>
        <authorList>
            <person name="Miyauchi S."/>
            <person name="Kiss E."/>
            <person name="Kuo A."/>
            <person name="Drula E."/>
            <person name="Kohler A."/>
            <person name="Sanchez-Garcia M."/>
            <person name="Morin E."/>
            <person name="Andreopoulos B."/>
            <person name="Barry K.W."/>
            <person name="Bonito G."/>
            <person name="Buee M."/>
            <person name="Carver A."/>
            <person name="Chen C."/>
            <person name="Cichocki N."/>
            <person name="Clum A."/>
            <person name="Culley D."/>
            <person name="Crous P.W."/>
            <person name="Fauchery L."/>
            <person name="Girlanda M."/>
            <person name="Hayes R.D."/>
            <person name="Keri Z."/>
            <person name="LaButti K."/>
            <person name="Lipzen A."/>
            <person name="Lombard V."/>
            <person name="Magnuson J."/>
            <person name="Maillard F."/>
            <person name="Murat C."/>
            <person name="Nolan M."/>
            <person name="Ohm R.A."/>
            <person name="Pangilinan J."/>
            <person name="Pereira M.F."/>
            <person name="Perotto S."/>
            <person name="Peter M."/>
            <person name="Pfister S."/>
            <person name="Riley R."/>
            <person name="Sitrit Y."/>
            <person name="Stielow J.B."/>
            <person name="Szollosi G."/>
            <person name="Zifcakova L."/>
            <person name="Stursova M."/>
            <person name="Spatafora J.W."/>
            <person name="Tedersoo L."/>
            <person name="Vaario L.M."/>
            <person name="Yamada A."/>
            <person name="Yan M."/>
            <person name="Wang P."/>
            <person name="Xu J."/>
            <person name="Bruns T."/>
            <person name="Baldrian P."/>
            <person name="Vilgalys R."/>
            <person name="Dunand C."/>
            <person name="Henrissat B."/>
            <person name="Grigoriev I.V."/>
            <person name="Hibbett D."/>
            <person name="Nagy L.G."/>
            <person name="Martin F.M."/>
        </authorList>
    </citation>
    <scope>NUCLEOTIDE SEQUENCE</scope>
    <source>
        <strain evidence="2">Prilba</strain>
    </source>
</reference>
<evidence type="ECO:0000313" key="4">
    <source>
        <dbReference type="Proteomes" id="UP000759537"/>
    </source>
</evidence>
<organism evidence="2 4">
    <name type="scientific">Russula ochroleuca</name>
    <dbReference type="NCBI Taxonomy" id="152965"/>
    <lineage>
        <taxon>Eukaryota</taxon>
        <taxon>Fungi</taxon>
        <taxon>Dikarya</taxon>
        <taxon>Basidiomycota</taxon>
        <taxon>Agaricomycotina</taxon>
        <taxon>Agaricomycetes</taxon>
        <taxon>Russulales</taxon>
        <taxon>Russulaceae</taxon>
        <taxon>Russula</taxon>
    </lineage>
</organism>
<keyword evidence="4" id="KW-1185">Reference proteome</keyword>
<feature type="compositionally biased region" description="Gly residues" evidence="1">
    <location>
        <begin position="137"/>
        <end position="151"/>
    </location>
</feature>
<dbReference type="EMBL" id="WHVB01000127">
    <property type="protein sequence ID" value="KAF8461468.1"/>
    <property type="molecule type" value="Genomic_DNA"/>
</dbReference>
<protein>
    <submittedName>
        <fullName evidence="2">Uncharacterized protein</fullName>
    </submittedName>
</protein>
<dbReference type="Proteomes" id="UP000759537">
    <property type="component" value="Unassembled WGS sequence"/>
</dbReference>
<reference evidence="2" key="1">
    <citation type="submission" date="2019-10" db="EMBL/GenBank/DDBJ databases">
        <authorList>
            <consortium name="DOE Joint Genome Institute"/>
            <person name="Kuo A."/>
            <person name="Miyauchi S."/>
            <person name="Kiss E."/>
            <person name="Drula E."/>
            <person name="Kohler A."/>
            <person name="Sanchez-Garcia M."/>
            <person name="Andreopoulos B."/>
            <person name="Barry K.W."/>
            <person name="Bonito G."/>
            <person name="Buee M."/>
            <person name="Carver A."/>
            <person name="Chen C."/>
            <person name="Cichocki N."/>
            <person name="Clum A."/>
            <person name="Culley D."/>
            <person name="Crous P.W."/>
            <person name="Fauchery L."/>
            <person name="Girlanda M."/>
            <person name="Hayes R."/>
            <person name="Keri Z."/>
            <person name="LaButti K."/>
            <person name="Lipzen A."/>
            <person name="Lombard V."/>
            <person name="Magnuson J."/>
            <person name="Maillard F."/>
            <person name="Morin E."/>
            <person name="Murat C."/>
            <person name="Nolan M."/>
            <person name="Ohm R."/>
            <person name="Pangilinan J."/>
            <person name="Pereira M."/>
            <person name="Perotto S."/>
            <person name="Peter M."/>
            <person name="Riley R."/>
            <person name="Sitrit Y."/>
            <person name="Stielow B."/>
            <person name="Szollosi G."/>
            <person name="Zifcakova L."/>
            <person name="Stursova M."/>
            <person name="Spatafora J.W."/>
            <person name="Tedersoo L."/>
            <person name="Vaario L.-M."/>
            <person name="Yamada A."/>
            <person name="Yan M."/>
            <person name="Wang P."/>
            <person name="Xu J."/>
            <person name="Bruns T."/>
            <person name="Baldrian P."/>
            <person name="Vilgalys R."/>
            <person name="Henrissat B."/>
            <person name="Grigoriev I.V."/>
            <person name="Hibbett D."/>
            <person name="Nagy L.G."/>
            <person name="Martin F.M."/>
        </authorList>
    </citation>
    <scope>NUCLEOTIDE SEQUENCE</scope>
    <source>
        <strain evidence="2">Prilba</strain>
    </source>
</reference>
<dbReference type="EMBL" id="WHVB01000004">
    <property type="protein sequence ID" value="KAF8483887.1"/>
    <property type="molecule type" value="Genomic_DNA"/>
</dbReference>
<dbReference type="AlphaFoldDB" id="A0A9P5MK03"/>
<evidence type="ECO:0000256" key="1">
    <source>
        <dbReference type="SAM" id="MobiDB-lite"/>
    </source>
</evidence>
<evidence type="ECO:0000313" key="2">
    <source>
        <dbReference type="EMBL" id="KAF8461468.1"/>
    </source>
</evidence>
<accession>A0A9P5MK03</accession>
<proteinExistence type="predicted"/>
<sequence>MLPLRLAKYANTHRVVGAIAGAALGVTLTPVLAPAALGIVGFSAVGPVAGEFLPQAEVESNASELLGTVAAGIQAGIGNVAVGSAFAAAQSIAMGGAIPTVISAVSAGLGAGIGARAAGSGGSDAAGGDGGGEKATGEGAGGEHGTTGDAGEGVPRTGPNRCRECQHRRERFCRHRISKL</sequence>
<feature type="compositionally biased region" description="Gly residues" evidence="1">
    <location>
        <begin position="120"/>
        <end position="130"/>
    </location>
</feature>
<evidence type="ECO:0000313" key="3">
    <source>
        <dbReference type="EMBL" id="KAF8483887.1"/>
    </source>
</evidence>
<gene>
    <name evidence="3" type="ORF">DFH94DRAFT_329660</name>
    <name evidence="2" type="ORF">DFH94DRAFT_86083</name>
</gene>
<comment type="caution">
    <text evidence="2">The sequence shown here is derived from an EMBL/GenBank/DDBJ whole genome shotgun (WGS) entry which is preliminary data.</text>
</comment>
<feature type="region of interest" description="Disordered" evidence="1">
    <location>
        <begin position="120"/>
        <end position="161"/>
    </location>
</feature>
<name>A0A9P5MK03_9AGAM</name>
<dbReference type="OrthoDB" id="440424at2759"/>